<dbReference type="RefSeq" id="WP_187562534.1">
    <property type="nucleotide sequence ID" value="NZ_JACGWS010000007.1"/>
</dbReference>
<evidence type="ECO:0000256" key="1">
    <source>
        <dbReference type="SAM" id="Phobius"/>
    </source>
</evidence>
<accession>A0ABR7QAV6</accession>
<organism evidence="2 3">
    <name type="scientific">Kordia aestuariivivens</name>
    <dbReference type="NCBI Taxonomy" id="2759037"/>
    <lineage>
        <taxon>Bacteria</taxon>
        <taxon>Pseudomonadati</taxon>
        <taxon>Bacteroidota</taxon>
        <taxon>Flavobacteriia</taxon>
        <taxon>Flavobacteriales</taxon>
        <taxon>Flavobacteriaceae</taxon>
        <taxon>Kordia</taxon>
    </lineage>
</organism>
<proteinExistence type="predicted"/>
<keyword evidence="1" id="KW-1133">Transmembrane helix</keyword>
<name>A0ABR7QAV6_9FLAO</name>
<evidence type="ECO:0000313" key="3">
    <source>
        <dbReference type="Proteomes" id="UP000619238"/>
    </source>
</evidence>
<keyword evidence="1" id="KW-0472">Membrane</keyword>
<evidence type="ECO:0000313" key="2">
    <source>
        <dbReference type="EMBL" id="MBC8755481.1"/>
    </source>
</evidence>
<comment type="caution">
    <text evidence="2">The sequence shown here is derived from an EMBL/GenBank/DDBJ whole genome shotgun (WGS) entry which is preliminary data.</text>
</comment>
<dbReference type="EMBL" id="JACGWS010000007">
    <property type="protein sequence ID" value="MBC8755481.1"/>
    <property type="molecule type" value="Genomic_DNA"/>
</dbReference>
<gene>
    <name evidence="2" type="ORF">H2O64_12460</name>
</gene>
<keyword evidence="1" id="KW-0812">Transmembrane</keyword>
<feature type="transmembrane region" description="Helical" evidence="1">
    <location>
        <begin position="131"/>
        <end position="149"/>
    </location>
</feature>
<dbReference type="Proteomes" id="UP000619238">
    <property type="component" value="Unassembled WGS sequence"/>
</dbReference>
<keyword evidence="3" id="KW-1185">Reference proteome</keyword>
<protein>
    <submittedName>
        <fullName evidence="2">Uncharacterized protein</fullName>
    </submittedName>
</protein>
<reference evidence="2 3" key="1">
    <citation type="submission" date="2020-07" db="EMBL/GenBank/DDBJ databases">
        <title>Description of Kordia aestuariivivens sp. nov., isolated from a tidal flat.</title>
        <authorList>
            <person name="Park S."/>
            <person name="Yoon J.-H."/>
        </authorList>
    </citation>
    <scope>NUCLEOTIDE SEQUENCE [LARGE SCALE GENOMIC DNA]</scope>
    <source>
        <strain evidence="2 3">YSTF-M3</strain>
    </source>
</reference>
<sequence length="250" mass="29520">MHKELVLSAFKKARKEVKEATGVNMSVTGIAKRISDYMMDECHFQYHEKSLRNKYNLALKDEQDVELKSSVANCLCCYLGYENYAEFIMKNSIPLASPEIVENIIIEEEYPPKKEPSIGEKLKIVIQKNKVTLIFCSLIFLLYFGLYMVNRQQWMVWDTDRYVEVQFDVEKYGLSNLKLYKHERIKKFREVKPDCNYLFFKSDGSENLWYQKATNGEVTFFTSFGLHPETGKTLKKITPYMIRKYICETY</sequence>